<feature type="chain" id="PRO_5032614090" evidence="1">
    <location>
        <begin position="17"/>
        <end position="118"/>
    </location>
</feature>
<accession>A0A8B6FQA3</accession>
<sequence>MKVQALIILFVVQVSSMTTKEPIENERFRFRYDPQSMILMAINHHKCYLYATSGSESTDVHTTTGLHLLELKIITLIDDDTAMYTSITHDALKAESTLLGHVCRNPNNTIYQLTVPNS</sequence>
<proteinExistence type="predicted"/>
<evidence type="ECO:0000256" key="1">
    <source>
        <dbReference type="SAM" id="SignalP"/>
    </source>
</evidence>
<gene>
    <name evidence="2" type="ORF">MGAL_10B074058</name>
</gene>
<evidence type="ECO:0000313" key="3">
    <source>
        <dbReference type="Proteomes" id="UP000596742"/>
    </source>
</evidence>
<name>A0A8B6FQA3_MYTGA</name>
<keyword evidence="1" id="KW-0732">Signal</keyword>
<dbReference type="Proteomes" id="UP000596742">
    <property type="component" value="Unassembled WGS sequence"/>
</dbReference>
<comment type="caution">
    <text evidence="2">The sequence shown here is derived from an EMBL/GenBank/DDBJ whole genome shotgun (WGS) entry which is preliminary data.</text>
</comment>
<dbReference type="AlphaFoldDB" id="A0A8B6FQA3"/>
<dbReference type="EMBL" id="UYJE01007132">
    <property type="protein sequence ID" value="VDI52083.1"/>
    <property type="molecule type" value="Genomic_DNA"/>
</dbReference>
<organism evidence="2 3">
    <name type="scientific">Mytilus galloprovincialis</name>
    <name type="common">Mediterranean mussel</name>
    <dbReference type="NCBI Taxonomy" id="29158"/>
    <lineage>
        <taxon>Eukaryota</taxon>
        <taxon>Metazoa</taxon>
        <taxon>Spiralia</taxon>
        <taxon>Lophotrochozoa</taxon>
        <taxon>Mollusca</taxon>
        <taxon>Bivalvia</taxon>
        <taxon>Autobranchia</taxon>
        <taxon>Pteriomorphia</taxon>
        <taxon>Mytilida</taxon>
        <taxon>Mytiloidea</taxon>
        <taxon>Mytilidae</taxon>
        <taxon>Mytilinae</taxon>
        <taxon>Mytilus</taxon>
    </lineage>
</organism>
<dbReference type="OrthoDB" id="6211994at2759"/>
<feature type="signal peptide" evidence="1">
    <location>
        <begin position="1"/>
        <end position="16"/>
    </location>
</feature>
<evidence type="ECO:0000313" key="2">
    <source>
        <dbReference type="EMBL" id="VDI52083.1"/>
    </source>
</evidence>
<keyword evidence="3" id="KW-1185">Reference proteome</keyword>
<protein>
    <submittedName>
        <fullName evidence="2">Uncharacterized protein</fullName>
    </submittedName>
</protein>
<reference evidence="2" key="1">
    <citation type="submission" date="2018-11" db="EMBL/GenBank/DDBJ databases">
        <authorList>
            <person name="Alioto T."/>
            <person name="Alioto T."/>
        </authorList>
    </citation>
    <scope>NUCLEOTIDE SEQUENCE</scope>
</reference>